<evidence type="ECO:0000313" key="4">
    <source>
        <dbReference type="EMBL" id="MDV2474835.1"/>
    </source>
</evidence>
<evidence type="ECO:0000256" key="2">
    <source>
        <dbReference type="PROSITE-ProRule" id="PRU00335"/>
    </source>
</evidence>
<dbReference type="Gene3D" id="1.10.357.10">
    <property type="entry name" value="Tetracycline Repressor, domain 2"/>
    <property type="match status" value="1"/>
</dbReference>
<name>A0ABU3WLF1_9NOCA</name>
<dbReference type="EMBL" id="WBMO01000001">
    <property type="protein sequence ID" value="MDV2474835.1"/>
    <property type="molecule type" value="Genomic_DNA"/>
</dbReference>
<dbReference type="SUPFAM" id="SSF46689">
    <property type="entry name" value="Homeodomain-like"/>
    <property type="match status" value="1"/>
</dbReference>
<reference evidence="4 5" key="1">
    <citation type="submission" date="2019-10" db="EMBL/GenBank/DDBJ databases">
        <title>Draft Genome Assembly of Rhodococcus zopfii DSM44189.</title>
        <authorList>
            <person name="Sutton J.M."/>
            <person name="Akob D.M."/>
            <person name="Bushman T.J."/>
        </authorList>
    </citation>
    <scope>NUCLEOTIDE SEQUENCE [LARGE SCALE GENOMIC DNA]</scope>
    <source>
        <strain evidence="4 5">DSM 44189</strain>
    </source>
</reference>
<organism evidence="4 5">
    <name type="scientific">Rhodococcus zopfii</name>
    <dbReference type="NCBI Taxonomy" id="43772"/>
    <lineage>
        <taxon>Bacteria</taxon>
        <taxon>Bacillati</taxon>
        <taxon>Actinomycetota</taxon>
        <taxon>Actinomycetes</taxon>
        <taxon>Mycobacteriales</taxon>
        <taxon>Nocardiaceae</taxon>
        <taxon>Rhodococcus</taxon>
    </lineage>
</organism>
<dbReference type="InterPro" id="IPR009057">
    <property type="entry name" value="Homeodomain-like_sf"/>
</dbReference>
<evidence type="ECO:0000259" key="3">
    <source>
        <dbReference type="PROSITE" id="PS50977"/>
    </source>
</evidence>
<keyword evidence="1 2" id="KW-0238">DNA-binding</keyword>
<keyword evidence="5" id="KW-1185">Reference proteome</keyword>
<dbReference type="InterPro" id="IPR001647">
    <property type="entry name" value="HTH_TetR"/>
</dbReference>
<accession>A0ABU3WLF1</accession>
<evidence type="ECO:0000313" key="5">
    <source>
        <dbReference type="Proteomes" id="UP001275440"/>
    </source>
</evidence>
<gene>
    <name evidence="4" type="ORF">F8M49_04295</name>
</gene>
<dbReference type="Proteomes" id="UP001275440">
    <property type="component" value="Unassembled WGS sequence"/>
</dbReference>
<feature type="DNA-binding region" description="H-T-H motif" evidence="2">
    <location>
        <begin position="41"/>
        <end position="60"/>
    </location>
</feature>
<feature type="domain" description="HTH tetR-type" evidence="3">
    <location>
        <begin position="18"/>
        <end position="78"/>
    </location>
</feature>
<dbReference type="PROSITE" id="PS50977">
    <property type="entry name" value="HTH_TETR_2"/>
    <property type="match status" value="1"/>
</dbReference>
<comment type="caution">
    <text evidence="4">The sequence shown here is derived from an EMBL/GenBank/DDBJ whole genome shotgun (WGS) entry which is preliminary data.</text>
</comment>
<sequence>METTRRSWAGTALEERRRVRREALLTAGIQLLGAVDRAASNVRAVCRAAGLTERYFYESFGDRDTFVRAVYDEVGDRARDALVTAVAGASAESRADAAVRAFVELMVDEPAMGRVLLLAPLREPAIGTSGVELAPAFVTLVQQQLTMIPDPEKRHMVAVGVVGALTSLFMGYLDGTVTVPRETLVQHCVSLVEHAGRA</sequence>
<evidence type="ECO:0000256" key="1">
    <source>
        <dbReference type="ARBA" id="ARBA00023125"/>
    </source>
</evidence>
<protein>
    <submittedName>
        <fullName evidence="4">TetR/AcrR family transcriptional regulator</fullName>
    </submittedName>
</protein>
<proteinExistence type="predicted"/>